<proteinExistence type="predicted"/>
<reference evidence="3" key="1">
    <citation type="journal article" date="2020" name="Nature">
        <title>Giant virus diversity and host interactions through global metagenomics.</title>
        <authorList>
            <person name="Schulz F."/>
            <person name="Roux S."/>
            <person name="Paez-Espino D."/>
            <person name="Jungbluth S."/>
            <person name="Walsh D.A."/>
            <person name="Denef V.J."/>
            <person name="McMahon K.D."/>
            <person name="Konstantinidis K.T."/>
            <person name="Eloe-Fadrosh E.A."/>
            <person name="Kyrpides N.C."/>
            <person name="Woyke T."/>
        </authorList>
    </citation>
    <scope>NUCLEOTIDE SEQUENCE</scope>
    <source>
        <strain evidence="3">GVMAG-M-3300023174-3</strain>
    </source>
</reference>
<accession>A0A6C0DM16</accession>
<dbReference type="SUPFAM" id="SSF51294">
    <property type="entry name" value="Hedgehog/intein (Hint) domain"/>
    <property type="match status" value="1"/>
</dbReference>
<dbReference type="AlphaFoldDB" id="A0A6C0DM16"/>
<dbReference type="Pfam" id="PF05203">
    <property type="entry name" value="Hom_end_hint"/>
    <property type="match status" value="1"/>
</dbReference>
<dbReference type="InterPro" id="IPR036844">
    <property type="entry name" value="Hint_dom_sf"/>
</dbReference>
<dbReference type="EMBL" id="MN739646">
    <property type="protein sequence ID" value="QHT17936.1"/>
    <property type="molecule type" value="Genomic_DNA"/>
</dbReference>
<feature type="domain" description="Hom-end-associated Hint" evidence="2">
    <location>
        <begin position="219"/>
        <end position="287"/>
    </location>
</feature>
<dbReference type="InterPro" id="IPR007868">
    <property type="entry name" value="Hom_end_hint"/>
</dbReference>
<protein>
    <recommendedName>
        <fullName evidence="2">Hom-end-associated Hint domain-containing protein</fullName>
    </recommendedName>
</protein>
<dbReference type="GO" id="GO:0030908">
    <property type="term" value="P:protein splicing"/>
    <property type="evidence" value="ECO:0007669"/>
    <property type="project" value="InterPro"/>
</dbReference>
<keyword evidence="1" id="KW-0175">Coiled coil</keyword>
<evidence type="ECO:0000259" key="2">
    <source>
        <dbReference type="Pfam" id="PF05203"/>
    </source>
</evidence>
<name>A0A6C0DM16_9ZZZZ</name>
<dbReference type="Gene3D" id="2.170.16.10">
    <property type="entry name" value="Hedgehog/Intein (Hint) domain"/>
    <property type="match status" value="1"/>
</dbReference>
<organism evidence="3">
    <name type="scientific">viral metagenome</name>
    <dbReference type="NCBI Taxonomy" id="1070528"/>
    <lineage>
        <taxon>unclassified sequences</taxon>
        <taxon>metagenomes</taxon>
        <taxon>organismal metagenomes</taxon>
    </lineage>
</organism>
<evidence type="ECO:0000313" key="3">
    <source>
        <dbReference type="EMBL" id="QHT17936.1"/>
    </source>
</evidence>
<sequence>MTAVCQICDYSVNKTTRRSIKCPYCEFDACRTCCETYILGESAVKCMNTTCGREWTRQHISELFPATFLNKKLRDRREHVLFEQERALMPATQPLVENVIQRRRYQDQIDELQKRITAMVRERNDVMRRQYEVGRVRSAERAEFIRACPDPDCRGYLSTQWKCGVCEKWSCPDCHEVKGFTRDVAHVCNPDTLATARLLSNDTKPCPNCRTGIFKIDGCFGENVPILLWSRETKMSQDIVVGDILIGDDGRPRRVERTVTGEDDLYEVQQDEAENYIVSSKHKLVLKYGPACEEISDELYEAFDSEEVVEIAVDDYMNLSHIDKHMLSGYKPENLDEIQSIIAKTGNPFSHLYVGASMTSIHVVKLGRGKYYGWEVDKNKRFLLGDYTVARNCDQMWCTQCHTAFNWRTGRVEQVVHNPHYFEWLRRNGNAIPRNPGDIPCQQDLTHRVYINIRSLLTENYTTHPKCNSTIDLLTFVIRNTIHLRLTILTRYAPVDRVQRNEELRVQYMLHNVSEDDFKTTLQRNEKKYNKHQEIYHVLEVLSNTITEIVFRFQTRLTNTEPLDDILPILDEISVIVVYVNNCLRDIGKAYSCKTLCFSDKIEMRSV</sequence>
<feature type="coiled-coil region" evidence="1">
    <location>
        <begin position="95"/>
        <end position="129"/>
    </location>
</feature>
<evidence type="ECO:0000256" key="1">
    <source>
        <dbReference type="SAM" id="Coils"/>
    </source>
</evidence>